<dbReference type="GO" id="GO:0008168">
    <property type="term" value="F:methyltransferase activity"/>
    <property type="evidence" value="ECO:0007669"/>
    <property type="project" value="UniProtKB-KW"/>
</dbReference>
<keyword evidence="8" id="KW-0675">Receptor</keyword>
<dbReference type="Gene3D" id="1.20.1070.10">
    <property type="entry name" value="Rhodopsin 7-helix transmembrane proteins"/>
    <property type="match status" value="1"/>
</dbReference>
<dbReference type="Pfam" id="PF00001">
    <property type="entry name" value="7tm_1"/>
    <property type="match status" value="1"/>
</dbReference>
<dbReference type="PROSITE" id="PS00237">
    <property type="entry name" value="G_PROTEIN_RECEP_F1_1"/>
    <property type="match status" value="1"/>
</dbReference>
<keyword evidence="5 8" id="KW-0812">Transmembrane</keyword>
<name>A0A6P4ZCJ7_BRABE</name>
<dbReference type="InterPro" id="IPR019410">
    <property type="entry name" value="Methyltransf_16"/>
</dbReference>
<dbReference type="InterPro" id="IPR029063">
    <property type="entry name" value="SAM-dependent_MTases_sf"/>
</dbReference>
<protein>
    <submittedName>
        <fullName evidence="13">Sphingosine 1-phosphate receptor 4-like</fullName>
    </submittedName>
</protein>
<dbReference type="CDD" id="cd02440">
    <property type="entry name" value="AdoMet_MTases"/>
    <property type="match status" value="1"/>
</dbReference>
<gene>
    <name evidence="13" type="primary">LOC109473403</name>
</gene>
<feature type="domain" description="G-protein coupled receptors family 1 profile" evidence="11">
    <location>
        <begin position="241"/>
        <end position="503"/>
    </location>
</feature>
<keyword evidence="4" id="KW-0949">S-adenosyl-L-methionine</keyword>
<dbReference type="OrthoDB" id="9346248at2759"/>
<accession>A0A6P4ZCJ7</accession>
<evidence type="ECO:0000256" key="1">
    <source>
        <dbReference type="ARBA" id="ARBA00004651"/>
    </source>
</evidence>
<evidence type="ECO:0000256" key="2">
    <source>
        <dbReference type="ARBA" id="ARBA00022475"/>
    </source>
</evidence>
<keyword evidence="7 10" id="KW-0472">Membrane</keyword>
<dbReference type="Pfam" id="PF10294">
    <property type="entry name" value="Methyltransf_16"/>
    <property type="match status" value="1"/>
</dbReference>
<evidence type="ECO:0000313" key="12">
    <source>
        <dbReference type="Proteomes" id="UP000515135"/>
    </source>
</evidence>
<dbReference type="PANTHER" id="PTHR22750">
    <property type="entry name" value="G-PROTEIN COUPLED RECEPTOR"/>
    <property type="match status" value="1"/>
</dbReference>
<feature type="transmembrane region" description="Helical" evidence="10">
    <location>
        <begin position="338"/>
        <end position="358"/>
    </location>
</feature>
<dbReference type="KEGG" id="bbel:109473403"/>
<dbReference type="GO" id="GO:0005886">
    <property type="term" value="C:plasma membrane"/>
    <property type="evidence" value="ECO:0007669"/>
    <property type="project" value="UniProtKB-SubCell"/>
</dbReference>
<evidence type="ECO:0000256" key="4">
    <source>
        <dbReference type="ARBA" id="ARBA00022691"/>
    </source>
</evidence>
<evidence type="ECO:0000256" key="7">
    <source>
        <dbReference type="ARBA" id="ARBA00023136"/>
    </source>
</evidence>
<dbReference type="GO" id="GO:0004930">
    <property type="term" value="F:G protein-coupled receptor activity"/>
    <property type="evidence" value="ECO:0007669"/>
    <property type="project" value="UniProtKB-KW"/>
</dbReference>
<dbReference type="InterPro" id="IPR017452">
    <property type="entry name" value="GPCR_Rhodpsn_7TM"/>
</dbReference>
<evidence type="ECO:0000256" key="6">
    <source>
        <dbReference type="ARBA" id="ARBA00022989"/>
    </source>
</evidence>
<dbReference type="PROSITE" id="PS50262">
    <property type="entry name" value="G_PROTEIN_RECEP_F1_2"/>
    <property type="match status" value="1"/>
</dbReference>
<keyword evidence="6 10" id="KW-1133">Transmembrane helix</keyword>
<dbReference type="PRINTS" id="PR00237">
    <property type="entry name" value="GPCRRHODOPSN"/>
</dbReference>
<reference evidence="13" key="1">
    <citation type="submission" date="2025-08" db="UniProtKB">
        <authorList>
            <consortium name="RefSeq"/>
        </authorList>
    </citation>
    <scope>IDENTIFICATION</scope>
    <source>
        <tissue evidence="13">Gonad</tissue>
    </source>
</reference>
<dbReference type="SUPFAM" id="SSF81321">
    <property type="entry name" value="Family A G protein-coupled receptor-like"/>
    <property type="match status" value="1"/>
</dbReference>
<feature type="transmembrane region" description="Helical" evidence="10">
    <location>
        <begin position="227"/>
        <end position="250"/>
    </location>
</feature>
<comment type="similarity">
    <text evidence="8">Belongs to the G-protein coupled receptor 1 family.</text>
</comment>
<evidence type="ECO:0000256" key="9">
    <source>
        <dbReference type="SAM" id="MobiDB-lite"/>
    </source>
</evidence>
<feature type="compositionally biased region" description="Low complexity" evidence="9">
    <location>
        <begin position="554"/>
        <end position="573"/>
    </location>
</feature>
<feature type="transmembrane region" description="Helical" evidence="10">
    <location>
        <begin position="291"/>
        <end position="317"/>
    </location>
</feature>
<keyword evidence="3" id="KW-0808">Transferase</keyword>
<feature type="transmembrane region" description="Helical" evidence="10">
    <location>
        <begin position="378"/>
        <end position="402"/>
    </location>
</feature>
<feature type="transmembrane region" description="Helical" evidence="10">
    <location>
        <begin position="488"/>
        <end position="507"/>
    </location>
</feature>
<dbReference type="RefSeq" id="XP_019628822.1">
    <property type="nucleotide sequence ID" value="XM_019773263.1"/>
</dbReference>
<evidence type="ECO:0000256" key="5">
    <source>
        <dbReference type="ARBA" id="ARBA00022692"/>
    </source>
</evidence>
<dbReference type="Gene3D" id="3.40.50.150">
    <property type="entry name" value="Vaccinia Virus protein VP39"/>
    <property type="match status" value="1"/>
</dbReference>
<keyword evidence="2" id="KW-1003">Cell membrane</keyword>
<evidence type="ECO:0000259" key="11">
    <source>
        <dbReference type="PROSITE" id="PS50262"/>
    </source>
</evidence>
<keyword evidence="3" id="KW-0489">Methyltransferase</keyword>
<feature type="transmembrane region" description="Helical" evidence="10">
    <location>
        <begin position="446"/>
        <end position="468"/>
    </location>
</feature>
<organism evidence="12 13">
    <name type="scientific">Branchiostoma belcheri</name>
    <name type="common">Amphioxus</name>
    <dbReference type="NCBI Taxonomy" id="7741"/>
    <lineage>
        <taxon>Eukaryota</taxon>
        <taxon>Metazoa</taxon>
        <taxon>Chordata</taxon>
        <taxon>Cephalochordata</taxon>
        <taxon>Leptocardii</taxon>
        <taxon>Amphioxiformes</taxon>
        <taxon>Branchiostomatidae</taxon>
        <taxon>Branchiostoma</taxon>
    </lineage>
</organism>
<dbReference type="GeneID" id="109473403"/>
<keyword evidence="12" id="KW-1185">Reference proteome</keyword>
<keyword evidence="8" id="KW-0807">Transducer</keyword>
<comment type="subcellular location">
    <subcellularLocation>
        <location evidence="1">Cell membrane</location>
        <topology evidence="1">Multi-pass membrane protein</topology>
    </subcellularLocation>
</comment>
<proteinExistence type="inferred from homology"/>
<dbReference type="AlphaFoldDB" id="A0A6P4ZCJ7"/>
<dbReference type="SUPFAM" id="SSF53335">
    <property type="entry name" value="S-adenosyl-L-methionine-dependent methyltransferases"/>
    <property type="match status" value="1"/>
</dbReference>
<evidence type="ECO:0000313" key="13">
    <source>
        <dbReference type="RefSeq" id="XP_019628822.1"/>
    </source>
</evidence>
<dbReference type="GO" id="GO:0032259">
    <property type="term" value="P:methylation"/>
    <property type="evidence" value="ECO:0007669"/>
    <property type="project" value="UniProtKB-KW"/>
</dbReference>
<dbReference type="Proteomes" id="UP000515135">
    <property type="component" value="Unplaced"/>
</dbReference>
<evidence type="ECO:0000256" key="8">
    <source>
        <dbReference type="RuleBase" id="RU000688"/>
    </source>
</evidence>
<keyword evidence="8" id="KW-0297">G-protein coupled receptor</keyword>
<feature type="region of interest" description="Disordered" evidence="9">
    <location>
        <begin position="549"/>
        <end position="576"/>
    </location>
</feature>
<feature type="transmembrane region" description="Helical" evidence="10">
    <location>
        <begin position="262"/>
        <end position="285"/>
    </location>
</feature>
<sequence>MTAKDDKKTSTKDPWTSNLGKIGLQRYTVEEIAVRDVHLKIQAVHELNIEEEHPDVVDFAGSVLELGAGPGLPGLAAAQVCRKADKVVMSDNKEIVLKLLRKNIDKNFPKERDRFHCAHLQWGDDVTSFRERHGRFDVILGADLAYFRPDIPLLVETAKELLAEKTGNGFVSNMNGSMANLTGGNSTAHGLFWPCVRWHLEKEIDYDLAVAACSHLPTPFLEENRKVGIAAAVVGTVSLPMNVLVLYCILRSQHLTKPMYLFVANLAAADCVAGLFSFFICGVLQRELPPYLALVGVFCLFFFVLVLSAVGVVLLSVDRYLAILHPIVYQSRLSGRHVAVSLGIAWPACALVCLSPLMGWNCFNMTSENCTKYVPVGYLILINTVLFTAVLFVVFVNARILLVLKKRFSRTSPLEAPRDDLPAARRREQRVAVRHRRQLNNSLKKSVTVVMIAVVFVIIWLPICIGGVRQISCIAREGCTLEAKPYWGMLIALCGSVTNPIIYAFRLEKIREVVRRRARRCANAVREKFGRSSDHVTNIHIVGGVRATDAAGPSTRTDSRSAAARAGRQRAPTGDLRNARNLDSLDVLFVASTKSVKMHAIESSM</sequence>
<dbReference type="InterPro" id="IPR000276">
    <property type="entry name" value="GPCR_Rhodpsn"/>
</dbReference>
<evidence type="ECO:0000256" key="3">
    <source>
        <dbReference type="ARBA" id="ARBA00022603"/>
    </source>
</evidence>
<evidence type="ECO:0000256" key="10">
    <source>
        <dbReference type="SAM" id="Phobius"/>
    </source>
</evidence>